<protein>
    <submittedName>
        <fullName evidence="1">Uncharacterized protein</fullName>
    </submittedName>
</protein>
<sequence>MMLDLSSNAMLYVHDQLETHLVILQAKSGLLQEEDRATTGIAIHILHRVGAAHAKADALSRWPCSERSLHFSFVWKWIPDI</sequence>
<name>A0A8X6SUG1_TRICX</name>
<reference evidence="1" key="1">
    <citation type="submission" date="2020-08" db="EMBL/GenBank/DDBJ databases">
        <title>Multicomponent nature underlies the extraordinary mechanical properties of spider dragline silk.</title>
        <authorList>
            <person name="Kono N."/>
            <person name="Nakamura H."/>
            <person name="Mori M."/>
            <person name="Yoshida Y."/>
            <person name="Ohtoshi R."/>
            <person name="Malay A.D."/>
            <person name="Moran D.A.P."/>
            <person name="Tomita M."/>
            <person name="Numata K."/>
            <person name="Arakawa K."/>
        </authorList>
    </citation>
    <scope>NUCLEOTIDE SEQUENCE</scope>
</reference>
<comment type="caution">
    <text evidence="1">The sequence shown here is derived from an EMBL/GenBank/DDBJ whole genome shotgun (WGS) entry which is preliminary data.</text>
</comment>
<dbReference type="AlphaFoldDB" id="A0A8X6SUG1"/>
<evidence type="ECO:0000313" key="2">
    <source>
        <dbReference type="Proteomes" id="UP000887159"/>
    </source>
</evidence>
<evidence type="ECO:0000313" key="1">
    <source>
        <dbReference type="EMBL" id="GFY20237.1"/>
    </source>
</evidence>
<gene>
    <name evidence="1" type="ORF">TNCV_208691</name>
</gene>
<proteinExistence type="predicted"/>
<dbReference type="Proteomes" id="UP000887159">
    <property type="component" value="Unassembled WGS sequence"/>
</dbReference>
<keyword evidence="2" id="KW-1185">Reference proteome</keyword>
<accession>A0A8X6SUG1</accession>
<organism evidence="1 2">
    <name type="scientific">Trichonephila clavipes</name>
    <name type="common">Golden silk orbweaver</name>
    <name type="synonym">Nephila clavipes</name>
    <dbReference type="NCBI Taxonomy" id="2585209"/>
    <lineage>
        <taxon>Eukaryota</taxon>
        <taxon>Metazoa</taxon>
        <taxon>Ecdysozoa</taxon>
        <taxon>Arthropoda</taxon>
        <taxon>Chelicerata</taxon>
        <taxon>Arachnida</taxon>
        <taxon>Araneae</taxon>
        <taxon>Araneomorphae</taxon>
        <taxon>Entelegynae</taxon>
        <taxon>Araneoidea</taxon>
        <taxon>Nephilidae</taxon>
        <taxon>Trichonephila</taxon>
    </lineage>
</organism>
<dbReference type="EMBL" id="BMAU01021355">
    <property type="protein sequence ID" value="GFY20237.1"/>
    <property type="molecule type" value="Genomic_DNA"/>
</dbReference>